<reference evidence="4" key="2">
    <citation type="journal article" date="2018" name="Nat. Microbiol.">
        <title>Leveraging single-cell genomics to expand the fungal tree of life.</title>
        <authorList>
            <person name="Ahrendt S.R."/>
            <person name="Quandt C.A."/>
            <person name="Ciobanu D."/>
            <person name="Clum A."/>
            <person name="Salamov A."/>
            <person name="Andreopoulos B."/>
            <person name="Cheng J.F."/>
            <person name="Woyke T."/>
            <person name="Pelin A."/>
            <person name="Henrissat B."/>
            <person name="Reynolds N.K."/>
            <person name="Benny G.L."/>
            <person name="Smith M.E."/>
            <person name="James T.Y."/>
            <person name="Grigoriev I.V."/>
        </authorList>
    </citation>
    <scope>NUCLEOTIDE SEQUENCE [LARGE SCALE GENOMIC DNA]</scope>
    <source>
        <strain evidence="4">CSF55</strain>
    </source>
</reference>
<dbReference type="Proteomes" id="UP000030755">
    <property type="component" value="Unassembled WGS sequence"/>
</dbReference>
<reference evidence="2" key="3">
    <citation type="submission" date="2018-08" db="EMBL/GenBank/DDBJ databases">
        <title>Leveraging single-cell genomics to expand the Fungal Tree of Life.</title>
        <authorList>
            <consortium name="DOE Joint Genome Institute"/>
            <person name="Ahrendt S.R."/>
            <person name="Quandt C.A."/>
            <person name="Ciobanu D."/>
            <person name="Clum A."/>
            <person name="Salamov A."/>
            <person name="Andreopoulos B."/>
            <person name="Cheng J.-F."/>
            <person name="Woyke T."/>
            <person name="Pelin A."/>
            <person name="Henrissat B."/>
            <person name="Reynolds N."/>
            <person name="Benny G.L."/>
            <person name="Smith M.E."/>
            <person name="James T.Y."/>
            <person name="Grigoriev I.V."/>
        </authorList>
    </citation>
    <scope>NUCLEOTIDE SEQUENCE</scope>
    <source>
        <strain evidence="2">CSF55</strain>
    </source>
</reference>
<protein>
    <submittedName>
        <fullName evidence="1">Uncharacterized protein</fullName>
    </submittedName>
</protein>
<dbReference type="OrthoDB" id="2016285at2759"/>
<dbReference type="HOGENOM" id="CLU_1620001_0_0_1"/>
<evidence type="ECO:0000313" key="3">
    <source>
        <dbReference type="Proteomes" id="UP000030755"/>
    </source>
</evidence>
<name>A0A075AZV0_ROZAC</name>
<reference evidence="1 3" key="1">
    <citation type="journal article" date="2013" name="Curr. Biol.">
        <title>Shared signatures of parasitism and phylogenomics unite Cryptomycota and microsporidia.</title>
        <authorList>
            <person name="James T.Y."/>
            <person name="Pelin A."/>
            <person name="Bonen L."/>
            <person name="Ahrendt S."/>
            <person name="Sain D."/>
            <person name="Corradi N."/>
            <person name="Stajich J.E."/>
        </authorList>
    </citation>
    <scope>NUCLEOTIDE SEQUENCE [LARGE SCALE GENOMIC DNA]</scope>
    <source>
        <strain evidence="1">CSF55</strain>
        <strain evidence="1">CSF55</strain>
    </source>
</reference>
<proteinExistence type="predicted"/>
<dbReference type="Proteomes" id="UP000281549">
    <property type="component" value="Unassembled WGS sequence"/>
</dbReference>
<dbReference type="EMBL" id="ML005358">
    <property type="protein sequence ID" value="RKP18829.1"/>
    <property type="molecule type" value="Genomic_DNA"/>
</dbReference>
<accession>A0A075AZV0</accession>
<sequence>MISPFLIAILFERLGPILGPQILSRNWFKKVCKTAFLVAVLPFCGEKIVEFLRNSGFWRCHIHEISCFLILANYGARSSKNFFKLPVKSQNEGLILEQVESTSGWLSVVHFKNNGYVARLLRSDMSIIGGIFEETNTTVFGAFLNMERIRLFNELPENPVALVL</sequence>
<evidence type="ECO:0000313" key="1">
    <source>
        <dbReference type="EMBL" id="EPZ34227.1"/>
    </source>
</evidence>
<organism evidence="1 3">
    <name type="scientific">Rozella allomycis (strain CSF55)</name>
    <dbReference type="NCBI Taxonomy" id="988480"/>
    <lineage>
        <taxon>Eukaryota</taxon>
        <taxon>Fungi</taxon>
        <taxon>Fungi incertae sedis</taxon>
        <taxon>Cryptomycota</taxon>
        <taxon>Cryptomycota incertae sedis</taxon>
        <taxon>Rozella</taxon>
    </lineage>
</organism>
<dbReference type="AlphaFoldDB" id="A0A075AZV0"/>
<gene>
    <name evidence="1" type="ORF">O9G_001840</name>
    <name evidence="2" type="ORF">ROZALSC1DRAFT_29519</name>
</gene>
<evidence type="ECO:0000313" key="4">
    <source>
        <dbReference type="Proteomes" id="UP000281549"/>
    </source>
</evidence>
<keyword evidence="3" id="KW-1185">Reference proteome</keyword>
<dbReference type="EMBL" id="KE560971">
    <property type="protein sequence ID" value="EPZ34227.1"/>
    <property type="molecule type" value="Genomic_DNA"/>
</dbReference>
<evidence type="ECO:0000313" key="2">
    <source>
        <dbReference type="EMBL" id="RKP18829.1"/>
    </source>
</evidence>